<reference evidence="2" key="1">
    <citation type="journal article" date="2015" name="Nature">
        <title>Complex archaea that bridge the gap between prokaryotes and eukaryotes.</title>
        <authorList>
            <person name="Spang A."/>
            <person name="Saw J.H."/>
            <person name="Jorgensen S.L."/>
            <person name="Zaremba-Niedzwiedzka K."/>
            <person name="Martijn J."/>
            <person name="Lind A.E."/>
            <person name="van Eijk R."/>
            <person name="Schleper C."/>
            <person name="Guy L."/>
            <person name="Ettema T.J."/>
        </authorList>
    </citation>
    <scope>NUCLEOTIDE SEQUENCE</scope>
</reference>
<dbReference type="EMBL" id="LAZR01007299">
    <property type="protein sequence ID" value="KKM86144.1"/>
    <property type="molecule type" value="Genomic_DNA"/>
</dbReference>
<name>A0A0F9KUY5_9ZZZZ</name>
<evidence type="ECO:0000313" key="2">
    <source>
        <dbReference type="EMBL" id="KKM86144.1"/>
    </source>
</evidence>
<dbReference type="AlphaFoldDB" id="A0A0F9KUY5"/>
<gene>
    <name evidence="2" type="ORF">LCGC14_1281990</name>
</gene>
<evidence type="ECO:0000256" key="1">
    <source>
        <dbReference type="SAM" id="MobiDB-lite"/>
    </source>
</evidence>
<feature type="region of interest" description="Disordered" evidence="1">
    <location>
        <begin position="1"/>
        <end position="25"/>
    </location>
</feature>
<accession>A0A0F9KUY5</accession>
<sequence length="114" mass="12947">MSERKHKMSRRARNQHAVARRRPSLASPLLPKAERLKPIAMVARLIVTLKSAPRASVVDAGFDAICRMHGYIPMRVLGWLKDEGYVFVDDRHPVHKIITLTRKGWSVGAPRRST</sequence>
<proteinExistence type="predicted"/>
<feature type="compositionally biased region" description="Basic residues" evidence="1">
    <location>
        <begin position="1"/>
        <end position="23"/>
    </location>
</feature>
<organism evidence="2">
    <name type="scientific">marine sediment metagenome</name>
    <dbReference type="NCBI Taxonomy" id="412755"/>
    <lineage>
        <taxon>unclassified sequences</taxon>
        <taxon>metagenomes</taxon>
        <taxon>ecological metagenomes</taxon>
    </lineage>
</organism>
<comment type="caution">
    <text evidence="2">The sequence shown here is derived from an EMBL/GenBank/DDBJ whole genome shotgun (WGS) entry which is preliminary data.</text>
</comment>
<protein>
    <submittedName>
        <fullName evidence="2">Uncharacterized protein</fullName>
    </submittedName>
</protein>